<evidence type="ECO:0000259" key="7">
    <source>
        <dbReference type="Pfam" id="PF06738"/>
    </source>
</evidence>
<evidence type="ECO:0000313" key="10">
    <source>
        <dbReference type="Proteomes" id="UP000321595"/>
    </source>
</evidence>
<keyword evidence="3 6" id="KW-1133">Transmembrane helix</keyword>
<evidence type="ECO:0000256" key="4">
    <source>
        <dbReference type="ARBA" id="ARBA00023136"/>
    </source>
</evidence>
<name>A0A5B8XX02_9DELT</name>
<dbReference type="KEGG" id="bbae:FRD01_23265"/>
<dbReference type="Proteomes" id="UP000321595">
    <property type="component" value="Chromosome"/>
</dbReference>
<dbReference type="AlphaFoldDB" id="A0A5B8XX02"/>
<evidence type="ECO:0000313" key="9">
    <source>
        <dbReference type="EMBL" id="QED30100.1"/>
    </source>
</evidence>
<evidence type="ECO:0000256" key="3">
    <source>
        <dbReference type="ARBA" id="ARBA00022989"/>
    </source>
</evidence>
<feature type="transmembrane region" description="Helical" evidence="6">
    <location>
        <begin position="280"/>
        <end position="300"/>
    </location>
</feature>
<dbReference type="RefSeq" id="WP_146963487.1">
    <property type="nucleotide sequence ID" value="NZ_CP042467.1"/>
</dbReference>
<dbReference type="PANTHER" id="PTHR31082">
    <property type="entry name" value="PHEROMONE-REGULATED MEMBRANE PROTEIN 10"/>
    <property type="match status" value="1"/>
</dbReference>
<keyword evidence="2 6" id="KW-0812">Transmembrane</keyword>
<evidence type="ECO:0000256" key="6">
    <source>
        <dbReference type="SAM" id="Phobius"/>
    </source>
</evidence>
<keyword evidence="4 6" id="KW-0472">Membrane</keyword>
<feature type="domain" description="Threonine/serine exporter-like N-terminal" evidence="7">
    <location>
        <begin position="26"/>
        <end position="263"/>
    </location>
</feature>
<protein>
    <submittedName>
        <fullName evidence="9">Threonine/serine exporter family protein</fullName>
    </submittedName>
</protein>
<evidence type="ECO:0000256" key="5">
    <source>
        <dbReference type="ARBA" id="ARBA00034125"/>
    </source>
</evidence>
<reference evidence="9 10" key="1">
    <citation type="submission" date="2019-08" db="EMBL/GenBank/DDBJ databases">
        <authorList>
            <person name="Liang Q."/>
        </authorList>
    </citation>
    <scope>NUCLEOTIDE SEQUENCE [LARGE SCALE GENOMIC DNA]</scope>
    <source>
        <strain evidence="9 10">V1718</strain>
    </source>
</reference>
<comment type="similarity">
    <text evidence="5">Belongs to the ThrE exporter (TC 2.A.79) family.</text>
</comment>
<dbReference type="OrthoDB" id="5295394at2"/>
<dbReference type="PANTHER" id="PTHR31082:SF4">
    <property type="entry name" value="PHEROMONE-REGULATED MEMBRANE PROTEIN 10"/>
    <property type="match status" value="1"/>
</dbReference>
<organism evidence="9 10">
    <name type="scientific">Microvenator marinus</name>
    <dbReference type="NCBI Taxonomy" id="2600177"/>
    <lineage>
        <taxon>Bacteria</taxon>
        <taxon>Deltaproteobacteria</taxon>
        <taxon>Bradymonadales</taxon>
        <taxon>Microvenatoraceae</taxon>
        <taxon>Microvenator</taxon>
    </lineage>
</organism>
<feature type="transmembrane region" description="Helical" evidence="6">
    <location>
        <begin position="307"/>
        <end position="325"/>
    </location>
</feature>
<proteinExistence type="inferred from homology"/>
<evidence type="ECO:0000256" key="2">
    <source>
        <dbReference type="ARBA" id="ARBA00022692"/>
    </source>
</evidence>
<feature type="transmembrane region" description="Helical" evidence="6">
    <location>
        <begin position="186"/>
        <end position="202"/>
    </location>
</feature>
<feature type="transmembrane region" description="Helical" evidence="6">
    <location>
        <begin position="356"/>
        <end position="372"/>
    </location>
</feature>
<evidence type="ECO:0000256" key="1">
    <source>
        <dbReference type="ARBA" id="ARBA00004141"/>
    </source>
</evidence>
<feature type="domain" description="Threonine/Serine exporter ThrE" evidence="8">
    <location>
        <begin position="294"/>
        <end position="411"/>
    </location>
</feature>
<dbReference type="Pfam" id="PF06738">
    <property type="entry name" value="ThrE"/>
    <property type="match status" value="1"/>
</dbReference>
<sequence length="419" mass="43463">MGSSVSNIRYFEARPSSVEEKSGQAFVLELGRALHSYGTPAHQLEDALMRVSKQLGLDGQFLTTPTSITAAFGPIGNQQMAMMRVDPGVAELGKLAELDAIASKVLRAELTPDQGSEQIAKIVSNPKRFGPKTIVAAHTISSMCTAAFFGGHLLDVSAAALIGTVVGMMAVVLYKKPETSRVMEPLAALATAILAGILGALFPSMTVYVITIAGLIALVPGLTLTLAMTELATRNLVSGTARLMSAALIFLELGFGVALGQKLAALLSSEFHFTVTPTNVPLAAEIIALGALPLAFGVLFQARARDLFPILVAGIFGFIGARAGASLFGAQLGAFFGALVVASFSNIMARTLDRPASVLLVPGILLLVPGSIGFKSMTAMLSADVIGGVETAFSMILIAMAIVAGLLLANLLIPARRAL</sequence>
<feature type="transmembrane region" description="Helical" evidence="6">
    <location>
        <begin position="241"/>
        <end position="260"/>
    </location>
</feature>
<comment type="subcellular location">
    <subcellularLocation>
        <location evidence="1">Membrane</location>
        <topology evidence="1">Multi-pass membrane protein</topology>
    </subcellularLocation>
</comment>
<accession>A0A5B8XX02</accession>
<feature type="transmembrane region" description="Helical" evidence="6">
    <location>
        <begin position="392"/>
        <end position="413"/>
    </location>
</feature>
<evidence type="ECO:0000259" key="8">
    <source>
        <dbReference type="Pfam" id="PF12821"/>
    </source>
</evidence>
<dbReference type="InterPro" id="IPR010619">
    <property type="entry name" value="ThrE-like_N"/>
</dbReference>
<dbReference type="GO" id="GO:0016020">
    <property type="term" value="C:membrane"/>
    <property type="evidence" value="ECO:0007669"/>
    <property type="project" value="UniProtKB-SubCell"/>
</dbReference>
<dbReference type="InterPro" id="IPR024528">
    <property type="entry name" value="ThrE_2"/>
</dbReference>
<feature type="transmembrane region" description="Helical" evidence="6">
    <location>
        <begin position="208"/>
        <end position="229"/>
    </location>
</feature>
<dbReference type="InterPro" id="IPR051361">
    <property type="entry name" value="ThrE/Ser_Exporter"/>
</dbReference>
<gene>
    <name evidence="9" type="ORF">FRD01_23265</name>
</gene>
<dbReference type="Pfam" id="PF12821">
    <property type="entry name" value="ThrE_2"/>
    <property type="match status" value="1"/>
</dbReference>
<feature type="transmembrane region" description="Helical" evidence="6">
    <location>
        <begin position="156"/>
        <end position="174"/>
    </location>
</feature>
<feature type="transmembrane region" description="Helical" evidence="6">
    <location>
        <begin position="331"/>
        <end position="349"/>
    </location>
</feature>
<dbReference type="GO" id="GO:0022857">
    <property type="term" value="F:transmembrane transporter activity"/>
    <property type="evidence" value="ECO:0007669"/>
    <property type="project" value="InterPro"/>
</dbReference>
<keyword evidence="10" id="KW-1185">Reference proteome</keyword>
<dbReference type="EMBL" id="CP042467">
    <property type="protein sequence ID" value="QED30100.1"/>
    <property type="molecule type" value="Genomic_DNA"/>
</dbReference>